<keyword evidence="1" id="KW-0472">Membrane</keyword>
<organism evidence="3">
    <name type="scientific">Caenorhabditis remanei</name>
    <name type="common">Caenorhabditis vulgaris</name>
    <dbReference type="NCBI Taxonomy" id="31234"/>
    <lineage>
        <taxon>Eukaryota</taxon>
        <taxon>Metazoa</taxon>
        <taxon>Ecdysozoa</taxon>
        <taxon>Nematoda</taxon>
        <taxon>Chromadorea</taxon>
        <taxon>Rhabditida</taxon>
        <taxon>Rhabditina</taxon>
        <taxon>Rhabditomorpha</taxon>
        <taxon>Rhabditoidea</taxon>
        <taxon>Rhabditidae</taxon>
        <taxon>Peloderinae</taxon>
        <taxon>Caenorhabditis</taxon>
    </lineage>
</organism>
<feature type="transmembrane region" description="Helical" evidence="1">
    <location>
        <begin position="46"/>
        <end position="65"/>
    </location>
</feature>
<evidence type="ECO:0000313" key="3">
    <source>
        <dbReference type="Proteomes" id="UP000008281"/>
    </source>
</evidence>
<feature type="transmembrane region" description="Helical" evidence="1">
    <location>
        <begin position="234"/>
        <end position="252"/>
    </location>
</feature>
<dbReference type="InParanoid" id="E3NFM2"/>
<evidence type="ECO:0000313" key="2">
    <source>
        <dbReference type="EMBL" id="EFO96413.1"/>
    </source>
</evidence>
<feature type="transmembrane region" description="Helical" evidence="1">
    <location>
        <begin position="112"/>
        <end position="130"/>
    </location>
</feature>
<dbReference type="CTD" id="9800787"/>
<sequence>MESVIQSTATIVFMTVSVTYFVYLTIAKKGKTPRLPKQDALVTNAIPNLATLGYVGLIWLVQPIMFDLATIIPSLACSAGIVGYLVIWWILFNSEKPKTIPQYKIIMHLTTAYNLFLMMETFVLSPSYHIKGNAFFISFSSILLPTDSIPTFFTIQHWSLVSTKFTILLLKIIALEILITMSPKGYRLFIIFGVLTALTLIINGIFASCFWQPAETDIAGTIGAINTSQNWTTMLPLTPIVITMAFLPYELYRLRLAKINKEFAGFIPSSTKAVYYRSIIAEMIVAVIFGYLPIIGVYILAMLGLGHEEMGSFYLNYSIGGATVVESIPLIYFLKKQKGRSIARVSVIGREEESRGWFKKVIRFIVNTLLGRRHIYTHRER</sequence>
<feature type="transmembrane region" description="Helical" evidence="1">
    <location>
        <begin position="6"/>
        <end position="26"/>
    </location>
</feature>
<dbReference type="KEGG" id="crq:GCK72_007814"/>
<dbReference type="AlphaFoldDB" id="E3NFM2"/>
<protein>
    <submittedName>
        <fullName evidence="2">Uncharacterized protein</fullName>
    </submittedName>
</protein>
<reference evidence="2" key="1">
    <citation type="submission" date="2007-07" db="EMBL/GenBank/DDBJ databases">
        <title>PCAP assembly of the Caenorhabditis remanei genome.</title>
        <authorList>
            <consortium name="The Caenorhabditis remanei Sequencing Consortium"/>
            <person name="Wilson R.K."/>
        </authorList>
    </citation>
    <scope>NUCLEOTIDE SEQUENCE [LARGE SCALE GENOMIC DNA]</scope>
    <source>
        <strain evidence="2">PB4641</strain>
    </source>
</reference>
<feature type="transmembrane region" description="Helical" evidence="1">
    <location>
        <begin position="313"/>
        <end position="334"/>
    </location>
</feature>
<dbReference type="GeneID" id="9800787"/>
<evidence type="ECO:0000256" key="1">
    <source>
        <dbReference type="SAM" id="Phobius"/>
    </source>
</evidence>
<keyword evidence="1" id="KW-0812">Transmembrane</keyword>
<keyword evidence="1" id="KW-1133">Transmembrane helix</keyword>
<name>E3NFM2_CAERE</name>
<feature type="transmembrane region" description="Helical" evidence="1">
    <location>
        <begin position="71"/>
        <end position="91"/>
    </location>
</feature>
<feature type="transmembrane region" description="Helical" evidence="1">
    <location>
        <begin position="158"/>
        <end position="181"/>
    </location>
</feature>
<feature type="transmembrane region" description="Helical" evidence="1">
    <location>
        <begin position="279"/>
        <end position="301"/>
    </location>
</feature>
<feature type="transmembrane region" description="Helical" evidence="1">
    <location>
        <begin position="188"/>
        <end position="214"/>
    </location>
</feature>
<dbReference type="EMBL" id="DS268639">
    <property type="protein sequence ID" value="EFO96413.1"/>
    <property type="molecule type" value="Genomic_DNA"/>
</dbReference>
<keyword evidence="3" id="KW-1185">Reference proteome</keyword>
<dbReference type="Proteomes" id="UP000008281">
    <property type="component" value="Unassembled WGS sequence"/>
</dbReference>
<proteinExistence type="predicted"/>
<accession>E3NFM2</accession>
<dbReference type="HOGENOM" id="CLU_726148_0_0_1"/>
<gene>
    <name evidence="2" type="ORF">CRE_22113</name>
</gene>
<dbReference type="RefSeq" id="XP_003092797.2">
    <property type="nucleotide sequence ID" value="XM_003092749.2"/>
</dbReference>